<reference evidence="1 2" key="1">
    <citation type="submission" date="2024-04" db="EMBL/GenBank/DDBJ databases">
        <title>Draft genome assemblies of urinary isolates.</title>
        <authorList>
            <person name="Appleberry H."/>
            <person name="Kula A."/>
            <person name="Wolfe A.J."/>
            <person name="Putonti C."/>
        </authorList>
    </citation>
    <scope>NUCLEOTIDE SEQUENCE [LARGE SCALE GENOMIC DNA]</scope>
    <source>
        <strain evidence="1 2">UMB12529</strain>
    </source>
</reference>
<gene>
    <name evidence="1" type="ORF">AAFL32_26510</name>
</gene>
<evidence type="ECO:0000313" key="1">
    <source>
        <dbReference type="EMBL" id="MEM0627433.1"/>
    </source>
</evidence>
<keyword evidence="2" id="KW-1185">Reference proteome</keyword>
<dbReference type="EMBL" id="JBCGEM010000033">
    <property type="protein sequence ID" value="MEM0627433.1"/>
    <property type="molecule type" value="Genomic_DNA"/>
</dbReference>
<dbReference type="RefSeq" id="WP_342701907.1">
    <property type="nucleotide sequence ID" value="NZ_JBCGEK010000034.1"/>
</dbReference>
<evidence type="ECO:0008006" key="3">
    <source>
        <dbReference type="Google" id="ProtNLM"/>
    </source>
</evidence>
<evidence type="ECO:0000313" key="2">
    <source>
        <dbReference type="Proteomes" id="UP001458070"/>
    </source>
</evidence>
<organism evidence="1 2">
    <name type="scientific">Klebsiella grimontii</name>
    <dbReference type="NCBI Taxonomy" id="2058152"/>
    <lineage>
        <taxon>Bacteria</taxon>
        <taxon>Pseudomonadati</taxon>
        <taxon>Pseudomonadota</taxon>
        <taxon>Gammaproteobacteria</taxon>
        <taxon>Enterobacterales</taxon>
        <taxon>Enterobacteriaceae</taxon>
        <taxon>Klebsiella/Raoultella group</taxon>
        <taxon>Klebsiella</taxon>
    </lineage>
</organism>
<comment type="caution">
    <text evidence="1">The sequence shown here is derived from an EMBL/GenBank/DDBJ whole genome shotgun (WGS) entry which is preliminary data.</text>
</comment>
<proteinExistence type="predicted"/>
<sequence length="138" mass="15828">MCVIFGKKHELVNMSADVKCPFCAELIKPDAIRCKHCHSDLPPKLSLADRDRLLAEFENFNYLNFFDENDVLCESKVQEFTNIGLKYLDAVRQTEGDKAMAEKRLLRKIDELASMLDGDVAEQFNRLCVKHSSWLVMG</sequence>
<protein>
    <recommendedName>
        <fullName evidence="3">Zinc ribbon domain-containing protein</fullName>
    </recommendedName>
</protein>
<dbReference type="Proteomes" id="UP001458070">
    <property type="component" value="Unassembled WGS sequence"/>
</dbReference>
<name>A0ABU9PBH2_9ENTR</name>
<accession>A0ABU9PBH2</accession>